<feature type="transmembrane region" description="Helical" evidence="1">
    <location>
        <begin position="51"/>
        <end position="71"/>
    </location>
</feature>
<sequence length="109" mass="11742">MDKVPLKNYILAGGAIDLLTAIFVLFAQGRLPPQVPLFYGLPLGEDQLTKPVFLLIPAILSGLIILFNLLLARLTKDDFLKKAFAVAGLASAVFAGITTLKIIFLVGNF</sequence>
<keyword evidence="1" id="KW-0472">Membrane</keyword>
<name>A0A2M6YF44_9BACT</name>
<evidence type="ECO:0000313" key="2">
    <source>
        <dbReference type="EMBL" id="PIU28796.1"/>
    </source>
</evidence>
<dbReference type="Proteomes" id="UP000231669">
    <property type="component" value="Unassembled WGS sequence"/>
</dbReference>
<proteinExistence type="predicted"/>
<accession>A0A2M6YF44</accession>
<keyword evidence="1" id="KW-1133">Transmembrane helix</keyword>
<feature type="transmembrane region" description="Helical" evidence="1">
    <location>
        <begin position="9"/>
        <end position="31"/>
    </location>
</feature>
<keyword evidence="1" id="KW-0812">Transmembrane</keyword>
<comment type="caution">
    <text evidence="2">The sequence shown here is derived from an EMBL/GenBank/DDBJ whole genome shotgun (WGS) entry which is preliminary data.</text>
</comment>
<gene>
    <name evidence="2" type="ORF">COT08_00430</name>
</gene>
<organism evidence="2 3">
    <name type="scientific">Candidatus Woesebacteria bacterium CG07_land_8_20_14_0_80_44_9</name>
    <dbReference type="NCBI Taxonomy" id="1975058"/>
    <lineage>
        <taxon>Bacteria</taxon>
        <taxon>Candidatus Woeseibacteriota</taxon>
    </lineage>
</organism>
<feature type="transmembrane region" description="Helical" evidence="1">
    <location>
        <begin position="83"/>
        <end position="106"/>
    </location>
</feature>
<evidence type="ECO:0000256" key="1">
    <source>
        <dbReference type="SAM" id="Phobius"/>
    </source>
</evidence>
<dbReference type="AlphaFoldDB" id="A0A2M6YF44"/>
<reference evidence="3" key="1">
    <citation type="submission" date="2017-09" db="EMBL/GenBank/DDBJ databases">
        <title>Depth-based differentiation of microbial function through sediment-hosted aquifers and enrichment of novel symbionts in the deep terrestrial subsurface.</title>
        <authorList>
            <person name="Probst A.J."/>
            <person name="Ladd B."/>
            <person name="Jarett J.K."/>
            <person name="Geller-Mcgrath D.E."/>
            <person name="Sieber C.M.K."/>
            <person name="Emerson J.B."/>
            <person name="Anantharaman K."/>
            <person name="Thomas B.C."/>
            <person name="Malmstrom R."/>
            <person name="Stieglmeier M."/>
            <person name="Klingl A."/>
            <person name="Woyke T."/>
            <person name="Ryan C.M."/>
            <person name="Banfield J.F."/>
        </authorList>
    </citation>
    <scope>NUCLEOTIDE SEQUENCE [LARGE SCALE GENOMIC DNA]</scope>
</reference>
<protein>
    <recommendedName>
        <fullName evidence="4">DUF1648 domain-containing protein</fullName>
    </recommendedName>
</protein>
<evidence type="ECO:0008006" key="4">
    <source>
        <dbReference type="Google" id="ProtNLM"/>
    </source>
</evidence>
<evidence type="ECO:0000313" key="3">
    <source>
        <dbReference type="Proteomes" id="UP000231669"/>
    </source>
</evidence>
<dbReference type="EMBL" id="PEXE01000008">
    <property type="protein sequence ID" value="PIU28796.1"/>
    <property type="molecule type" value="Genomic_DNA"/>
</dbReference>